<evidence type="ECO:0000313" key="4">
    <source>
        <dbReference type="Proteomes" id="UP001321445"/>
    </source>
</evidence>
<dbReference type="Proteomes" id="UP001321445">
    <property type="component" value="Chromosome"/>
</dbReference>
<gene>
    <name evidence="3" type="ORF">HCR_16880</name>
</gene>
<feature type="domain" description="DUF4395" evidence="2">
    <location>
        <begin position="11"/>
        <end position="137"/>
    </location>
</feature>
<reference evidence="3 4" key="1">
    <citation type="submission" date="2023-03" db="EMBL/GenBank/DDBJ databases">
        <title>Description of Hydrogenimonas sp. ISO32.</title>
        <authorList>
            <person name="Mino S."/>
            <person name="Fukazawa S."/>
            <person name="Sawabe T."/>
        </authorList>
    </citation>
    <scope>NUCLEOTIDE SEQUENCE [LARGE SCALE GENOMIC DNA]</scope>
    <source>
        <strain evidence="3 4">ISO32</strain>
    </source>
</reference>
<name>A0ABN6WWD5_9BACT</name>
<dbReference type="EMBL" id="AP027370">
    <property type="protein sequence ID" value="BDY13376.1"/>
    <property type="molecule type" value="Genomic_DNA"/>
</dbReference>
<keyword evidence="4" id="KW-1185">Reference proteome</keyword>
<evidence type="ECO:0000256" key="1">
    <source>
        <dbReference type="SAM" id="Phobius"/>
    </source>
</evidence>
<evidence type="ECO:0000259" key="2">
    <source>
        <dbReference type="Pfam" id="PF14340"/>
    </source>
</evidence>
<proteinExistence type="predicted"/>
<protein>
    <recommendedName>
        <fullName evidence="2">DUF4395 domain-containing protein</fullName>
    </recommendedName>
</protein>
<feature type="transmembrane region" description="Helical" evidence="1">
    <location>
        <begin position="21"/>
        <end position="44"/>
    </location>
</feature>
<keyword evidence="1" id="KW-0812">Transmembrane</keyword>
<accession>A0ABN6WWD5</accession>
<evidence type="ECO:0000313" key="3">
    <source>
        <dbReference type="EMBL" id="BDY13376.1"/>
    </source>
</evidence>
<dbReference type="RefSeq" id="WP_286336331.1">
    <property type="nucleotide sequence ID" value="NZ_AP027370.1"/>
</dbReference>
<organism evidence="3 4">
    <name type="scientific">Hydrogenimonas cancrithermarum</name>
    <dbReference type="NCBI Taxonomy" id="2993563"/>
    <lineage>
        <taxon>Bacteria</taxon>
        <taxon>Pseudomonadati</taxon>
        <taxon>Campylobacterota</taxon>
        <taxon>Epsilonproteobacteria</taxon>
        <taxon>Campylobacterales</taxon>
        <taxon>Hydrogenimonadaceae</taxon>
        <taxon>Hydrogenimonas</taxon>
    </lineage>
</organism>
<sequence length="146" mass="15701">MPSCPISAERINEKQARIAGAITCMAALSYMAAPSPLWLLFLLLDFFARAFSRRFSLIARLSGIFARFLGKAQVVDAAPKKFAAKIGIAMSLGALLLHMAGLVEGAKALIAVMALCAFLEAAFSYCVGCKLYTLLRKFEKGFGKTA</sequence>
<keyword evidence="1" id="KW-0472">Membrane</keyword>
<dbReference type="InterPro" id="IPR025508">
    <property type="entry name" value="DUF4395"/>
</dbReference>
<keyword evidence="1" id="KW-1133">Transmembrane helix</keyword>
<feature type="transmembrane region" description="Helical" evidence="1">
    <location>
        <begin position="109"/>
        <end position="135"/>
    </location>
</feature>
<dbReference type="Pfam" id="PF14340">
    <property type="entry name" value="DUF4395"/>
    <property type="match status" value="1"/>
</dbReference>